<reference evidence="9 10" key="1">
    <citation type="journal article" date="2018" name="Nat. Ecol. Evol.">
        <title>Genomic signatures of mitonuclear coevolution across populations of Tigriopus californicus.</title>
        <authorList>
            <person name="Barreto F.S."/>
            <person name="Watson E.T."/>
            <person name="Lima T.G."/>
            <person name="Willett C.S."/>
            <person name="Edmands S."/>
            <person name="Li W."/>
            <person name="Burton R.S."/>
        </authorList>
    </citation>
    <scope>NUCLEOTIDE SEQUENCE [LARGE SCALE GENOMIC DNA]</scope>
    <source>
        <strain evidence="9 10">San Diego</strain>
    </source>
</reference>
<dbReference type="GO" id="GO:0005524">
    <property type="term" value="F:ATP binding"/>
    <property type="evidence" value="ECO:0007669"/>
    <property type="project" value="UniProtKB-KW"/>
</dbReference>
<dbReference type="OrthoDB" id="3176171at2759"/>
<dbReference type="GO" id="GO:0007018">
    <property type="term" value="P:microtubule-based movement"/>
    <property type="evidence" value="ECO:0007669"/>
    <property type="project" value="InterPro"/>
</dbReference>
<keyword evidence="6" id="KW-0206">Cytoskeleton</keyword>
<dbReference type="PROSITE" id="PS50067">
    <property type="entry name" value="KINESIN_MOTOR_2"/>
    <property type="match status" value="1"/>
</dbReference>
<dbReference type="GO" id="GO:0000278">
    <property type="term" value="P:mitotic cell cycle"/>
    <property type="evidence" value="ECO:0007669"/>
    <property type="project" value="TreeGrafter"/>
</dbReference>
<sequence>MSEAIRVAVRIRDLLPRERELLKKEPYWQWEGAPAHQIWPSGAAKKFTFDRVYPPPADNAAVYAGLMAEGIESVVQGFNTTVFAYGQTASGGWVFKVMPAGQTR</sequence>
<evidence type="ECO:0000256" key="4">
    <source>
        <dbReference type="ARBA" id="ARBA00023054"/>
    </source>
</evidence>
<dbReference type="InterPro" id="IPR001752">
    <property type="entry name" value="Kinesin_motor_dom"/>
</dbReference>
<evidence type="ECO:0000256" key="3">
    <source>
        <dbReference type="ARBA" id="ARBA00022840"/>
    </source>
</evidence>
<keyword evidence="6" id="KW-0963">Cytoplasm</keyword>
<organism evidence="9 10">
    <name type="scientific">Tigriopus californicus</name>
    <name type="common">Marine copepod</name>
    <dbReference type="NCBI Taxonomy" id="6832"/>
    <lineage>
        <taxon>Eukaryota</taxon>
        <taxon>Metazoa</taxon>
        <taxon>Ecdysozoa</taxon>
        <taxon>Arthropoda</taxon>
        <taxon>Crustacea</taxon>
        <taxon>Multicrustacea</taxon>
        <taxon>Hexanauplia</taxon>
        <taxon>Copepoda</taxon>
        <taxon>Harpacticoida</taxon>
        <taxon>Harpacticidae</taxon>
        <taxon>Tigriopus</taxon>
    </lineage>
</organism>
<evidence type="ECO:0000256" key="5">
    <source>
        <dbReference type="ARBA" id="ARBA00023175"/>
    </source>
</evidence>
<evidence type="ECO:0000313" key="9">
    <source>
        <dbReference type="EMBL" id="TRY80006.1"/>
    </source>
</evidence>
<comment type="caution">
    <text evidence="9">The sequence shown here is derived from an EMBL/GenBank/DDBJ whole genome shotgun (WGS) entry which is preliminary data.</text>
</comment>
<dbReference type="InterPro" id="IPR027417">
    <property type="entry name" value="P-loop_NTPase"/>
</dbReference>
<comment type="subcellular location">
    <subcellularLocation>
        <location evidence="1">Cytoplasm</location>
        <location evidence="1">Cytoskeleton</location>
    </subcellularLocation>
</comment>
<dbReference type="AlphaFoldDB" id="A0A553PQQ9"/>
<dbReference type="Proteomes" id="UP000318571">
    <property type="component" value="Chromosome 6"/>
</dbReference>
<keyword evidence="2" id="KW-0547">Nucleotide-binding</keyword>
<evidence type="ECO:0000259" key="8">
    <source>
        <dbReference type="PROSITE" id="PS50067"/>
    </source>
</evidence>
<dbReference type="GO" id="GO:0008017">
    <property type="term" value="F:microtubule binding"/>
    <property type="evidence" value="ECO:0007669"/>
    <property type="project" value="InterPro"/>
</dbReference>
<protein>
    <recommendedName>
        <fullName evidence="8">Kinesin motor domain-containing protein</fullName>
    </recommendedName>
</protein>
<comment type="caution">
    <text evidence="7">Lacks conserved residue(s) required for the propagation of feature annotation.</text>
</comment>
<feature type="domain" description="Kinesin motor" evidence="8">
    <location>
        <begin position="4"/>
        <end position="104"/>
    </location>
</feature>
<dbReference type="InterPro" id="IPR036961">
    <property type="entry name" value="Kinesin_motor_dom_sf"/>
</dbReference>
<keyword evidence="5" id="KW-0505">Motor protein</keyword>
<accession>A0A553PQQ9</accession>
<dbReference type="Pfam" id="PF00225">
    <property type="entry name" value="Kinesin"/>
    <property type="match status" value="1"/>
</dbReference>
<dbReference type="GO" id="GO:0003777">
    <property type="term" value="F:microtubule motor activity"/>
    <property type="evidence" value="ECO:0007669"/>
    <property type="project" value="InterPro"/>
</dbReference>
<dbReference type="Gene3D" id="3.40.850.10">
    <property type="entry name" value="Kinesin motor domain"/>
    <property type="match status" value="1"/>
</dbReference>
<evidence type="ECO:0000256" key="7">
    <source>
        <dbReference type="PROSITE-ProRule" id="PRU00283"/>
    </source>
</evidence>
<keyword evidence="3" id="KW-0067">ATP-binding</keyword>
<dbReference type="PANTHER" id="PTHR47968">
    <property type="entry name" value="CENTROMERE PROTEIN E"/>
    <property type="match status" value="1"/>
</dbReference>
<evidence type="ECO:0000256" key="1">
    <source>
        <dbReference type="ARBA" id="ARBA00004245"/>
    </source>
</evidence>
<dbReference type="InterPro" id="IPR027640">
    <property type="entry name" value="Kinesin-like_fam"/>
</dbReference>
<proteinExistence type="inferred from homology"/>
<dbReference type="EMBL" id="VCGU01000002">
    <property type="protein sequence ID" value="TRY80006.1"/>
    <property type="molecule type" value="Genomic_DNA"/>
</dbReference>
<evidence type="ECO:0000256" key="2">
    <source>
        <dbReference type="ARBA" id="ARBA00022741"/>
    </source>
</evidence>
<comment type="similarity">
    <text evidence="7">Belongs to the TRAFAC class myosin-kinesin ATPase superfamily. Kinesin family.</text>
</comment>
<name>A0A553PQQ9_TIGCA</name>
<keyword evidence="4" id="KW-0175">Coiled coil</keyword>
<dbReference type="GO" id="GO:0005874">
    <property type="term" value="C:microtubule"/>
    <property type="evidence" value="ECO:0007669"/>
    <property type="project" value="TreeGrafter"/>
</dbReference>
<evidence type="ECO:0000313" key="10">
    <source>
        <dbReference type="Proteomes" id="UP000318571"/>
    </source>
</evidence>
<evidence type="ECO:0000256" key="6">
    <source>
        <dbReference type="ARBA" id="ARBA00023212"/>
    </source>
</evidence>
<dbReference type="STRING" id="6832.A0A553PQQ9"/>
<gene>
    <name evidence="9" type="ORF">TCAL_08934</name>
</gene>
<dbReference type="SUPFAM" id="SSF52540">
    <property type="entry name" value="P-loop containing nucleoside triphosphate hydrolases"/>
    <property type="match status" value="1"/>
</dbReference>
<dbReference type="PANTHER" id="PTHR47968:SF75">
    <property type="entry name" value="CENTROMERE-ASSOCIATED PROTEIN E"/>
    <property type="match status" value="1"/>
</dbReference>
<keyword evidence="10" id="KW-1185">Reference proteome</keyword>